<evidence type="ECO:0000313" key="2">
    <source>
        <dbReference type="Proteomes" id="UP000248405"/>
    </source>
</evidence>
<dbReference type="EMBL" id="KZ821616">
    <property type="protein sequence ID" value="PYH72935.1"/>
    <property type="molecule type" value="Genomic_DNA"/>
</dbReference>
<protein>
    <submittedName>
        <fullName evidence="1">Uncharacterized protein</fullName>
    </submittedName>
</protein>
<evidence type="ECO:0000313" key="1">
    <source>
        <dbReference type="EMBL" id="PYH72935.1"/>
    </source>
</evidence>
<organism evidence="1 2">
    <name type="scientific">Aspergillus vadensis (strain CBS 113365 / IMI 142717 / IBT 24658)</name>
    <dbReference type="NCBI Taxonomy" id="1448311"/>
    <lineage>
        <taxon>Eukaryota</taxon>
        <taxon>Fungi</taxon>
        <taxon>Dikarya</taxon>
        <taxon>Ascomycota</taxon>
        <taxon>Pezizomycotina</taxon>
        <taxon>Eurotiomycetes</taxon>
        <taxon>Eurotiomycetidae</taxon>
        <taxon>Eurotiales</taxon>
        <taxon>Aspergillaceae</taxon>
        <taxon>Aspergillus</taxon>
        <taxon>Aspergillus subgen. Circumdati</taxon>
    </lineage>
</organism>
<dbReference type="Proteomes" id="UP000248405">
    <property type="component" value="Unassembled WGS sequence"/>
</dbReference>
<reference evidence="1" key="1">
    <citation type="submission" date="2016-12" db="EMBL/GenBank/DDBJ databases">
        <title>The genomes of Aspergillus section Nigri reveals drivers in fungal speciation.</title>
        <authorList>
            <consortium name="DOE Joint Genome Institute"/>
            <person name="Vesth T.C."/>
            <person name="Nybo J."/>
            <person name="Theobald S."/>
            <person name="Brandl J."/>
            <person name="Frisvad J.C."/>
            <person name="Nielsen K.F."/>
            <person name="Lyhne E.K."/>
            <person name="Kogle M.E."/>
            <person name="Kuo A."/>
            <person name="Riley R."/>
            <person name="Clum A."/>
            <person name="Nolan M."/>
            <person name="Lipzen A."/>
            <person name="Salamov A."/>
            <person name="Henrissat B."/>
            <person name="Wiebenga A."/>
            <person name="De Vries R.P."/>
            <person name="Grigoriev I.V."/>
            <person name="Mortensen U.H."/>
            <person name="Andersen M.R."/>
            <person name="Baker S.E."/>
        </authorList>
    </citation>
    <scope>NUCLEOTIDE SEQUENCE [LARGE SCALE GENOMIC DNA]</scope>
    <source>
        <strain evidence="1">CBS 113365</strain>
    </source>
</reference>
<dbReference type="GeneID" id="37210580"/>
<accession>A0A319BJP2</accession>
<name>A0A319BJP2_ASPVC</name>
<keyword evidence="2" id="KW-1185">Reference proteome</keyword>
<dbReference type="AlphaFoldDB" id="A0A319BJP2"/>
<sequence length="67" mass="7221">MTVPYGQASRYALYGMHIGEEALGMSVDDCNGFCVTGGGQITHLPVRSAAAPIDCHEWLHLELLCVD</sequence>
<gene>
    <name evidence="1" type="ORF">BO88DRAFT_402003</name>
</gene>
<proteinExistence type="predicted"/>
<dbReference type="RefSeq" id="XP_025566729.1">
    <property type="nucleotide sequence ID" value="XM_025705988.1"/>
</dbReference>